<evidence type="ECO:0000256" key="3">
    <source>
        <dbReference type="ARBA" id="ARBA00022827"/>
    </source>
</evidence>
<dbReference type="EC" id="1.6.99.-" evidence="6"/>
<name>A0ABT7IP84_9BURK</name>
<sequence length="191" mass="21588">MNVFIVDSGLAYGSSRGGLNHLLADTARETLEALGHKVQITRLQDPYEPEKERQKILWADAVIYQFPAWWMEPPAALKNYEDLVFGPGMITGDGRHRDNPEHNYGTGGLLTDKRYMISATWNAPRTAFTDPKEFFEGRGMDATFFGLHKANQFLGMKPLPSFACNDVVKNPKIDSDLARWKEHLTRVFGKA</sequence>
<comment type="caution">
    <text evidence="6">The sequence shown here is derived from an EMBL/GenBank/DDBJ whole genome shotgun (WGS) entry which is preliminary data.</text>
</comment>
<keyword evidence="3" id="KW-0274">FAD</keyword>
<dbReference type="InterPro" id="IPR029039">
    <property type="entry name" value="Flavoprotein-like_sf"/>
</dbReference>
<reference evidence="6" key="1">
    <citation type="submission" date="2023-03" db="EMBL/GenBank/DDBJ databases">
        <title>Mesosutterella sp. nov. isolated from porcine feces.</title>
        <authorList>
            <person name="Yu S."/>
        </authorList>
    </citation>
    <scope>NUCLEOTIDE SEQUENCE</scope>
    <source>
        <strain evidence="6">AGMB02718</strain>
    </source>
</reference>
<evidence type="ECO:0000256" key="2">
    <source>
        <dbReference type="ARBA" id="ARBA00022630"/>
    </source>
</evidence>
<accession>A0ABT7IP84</accession>
<dbReference type="RefSeq" id="WP_243377001.1">
    <property type="nucleotide sequence ID" value="NZ_JAKZJU020000001.1"/>
</dbReference>
<dbReference type="PANTHER" id="PTHR46305">
    <property type="match status" value="1"/>
</dbReference>
<protein>
    <submittedName>
        <fullName evidence="6">NAD(P)H-dependent oxidoreductase</fullName>
        <ecNumber evidence="6">1.-.-.-</ecNumber>
        <ecNumber evidence="6">1.6.99.-</ecNumber>
    </submittedName>
</protein>
<evidence type="ECO:0000259" key="5">
    <source>
        <dbReference type="Pfam" id="PF02525"/>
    </source>
</evidence>
<dbReference type="InterPro" id="IPR003680">
    <property type="entry name" value="Flavodoxin_fold"/>
</dbReference>
<dbReference type="EC" id="1.-.-.-" evidence="6"/>
<proteinExistence type="inferred from homology"/>
<dbReference type="SUPFAM" id="SSF52218">
    <property type="entry name" value="Flavoproteins"/>
    <property type="match status" value="1"/>
</dbReference>
<gene>
    <name evidence="6" type="ORF">MUN46_009580</name>
</gene>
<evidence type="ECO:0000313" key="7">
    <source>
        <dbReference type="Proteomes" id="UP001165481"/>
    </source>
</evidence>
<dbReference type="PANTHER" id="PTHR46305:SF3">
    <property type="entry name" value="NADPH:QUINONE OXIDOREDUCTASE MDAB"/>
    <property type="match status" value="1"/>
</dbReference>
<evidence type="ECO:0000256" key="1">
    <source>
        <dbReference type="ARBA" id="ARBA00001974"/>
    </source>
</evidence>
<dbReference type="Pfam" id="PF02525">
    <property type="entry name" value="Flavodoxin_2"/>
    <property type="match status" value="1"/>
</dbReference>
<evidence type="ECO:0000256" key="4">
    <source>
        <dbReference type="ARBA" id="ARBA00037981"/>
    </source>
</evidence>
<dbReference type="Proteomes" id="UP001165481">
    <property type="component" value="Unassembled WGS sequence"/>
</dbReference>
<organism evidence="6 7">
    <name type="scientific">Mesosutterella faecium</name>
    <dbReference type="NCBI Taxonomy" id="2925194"/>
    <lineage>
        <taxon>Bacteria</taxon>
        <taxon>Pseudomonadati</taxon>
        <taxon>Pseudomonadota</taxon>
        <taxon>Betaproteobacteria</taxon>
        <taxon>Burkholderiales</taxon>
        <taxon>Sutterellaceae</taxon>
        <taxon>Mesosutterella</taxon>
    </lineage>
</organism>
<dbReference type="Gene3D" id="3.40.50.360">
    <property type="match status" value="1"/>
</dbReference>
<dbReference type="EMBL" id="JAKZJU020000001">
    <property type="protein sequence ID" value="MDL2060184.1"/>
    <property type="molecule type" value="Genomic_DNA"/>
</dbReference>
<evidence type="ECO:0000313" key="6">
    <source>
        <dbReference type="EMBL" id="MDL2060184.1"/>
    </source>
</evidence>
<keyword evidence="6" id="KW-0560">Oxidoreductase</keyword>
<keyword evidence="2" id="KW-0285">Flavoprotein</keyword>
<keyword evidence="7" id="KW-1185">Reference proteome</keyword>
<comment type="similarity">
    <text evidence="4">Belongs to the oxidoreductase MdaB family.</text>
</comment>
<dbReference type="InterPro" id="IPR052397">
    <property type="entry name" value="NADPH-QR_MdaB"/>
</dbReference>
<feature type="domain" description="Flavodoxin-like fold" evidence="5">
    <location>
        <begin position="2"/>
        <end position="184"/>
    </location>
</feature>
<dbReference type="GO" id="GO:0016491">
    <property type="term" value="F:oxidoreductase activity"/>
    <property type="evidence" value="ECO:0007669"/>
    <property type="project" value="UniProtKB-KW"/>
</dbReference>
<comment type="cofactor">
    <cofactor evidence="1">
        <name>FAD</name>
        <dbReference type="ChEBI" id="CHEBI:57692"/>
    </cofactor>
</comment>